<dbReference type="AlphaFoldDB" id="A0A9Q2RTT3"/>
<gene>
    <name evidence="1" type="ORF">JQX14_17865</name>
</gene>
<evidence type="ECO:0000313" key="2">
    <source>
        <dbReference type="Proteomes" id="UP000809337"/>
    </source>
</evidence>
<proteinExistence type="predicted"/>
<evidence type="ECO:0000313" key="1">
    <source>
        <dbReference type="EMBL" id="MBM2356425.1"/>
    </source>
</evidence>
<protein>
    <submittedName>
        <fullName evidence="1">Uncharacterized protein</fullName>
    </submittedName>
</protein>
<dbReference type="EMBL" id="JAFBWN010000015">
    <property type="protein sequence ID" value="MBM2356425.1"/>
    <property type="molecule type" value="Genomic_DNA"/>
</dbReference>
<name>A0A9Q2RTT3_9RHOB</name>
<comment type="caution">
    <text evidence="1">The sequence shown here is derived from an EMBL/GenBank/DDBJ whole genome shotgun (WGS) entry which is preliminary data.</text>
</comment>
<dbReference type="Proteomes" id="UP000809337">
    <property type="component" value="Unassembled WGS sequence"/>
</dbReference>
<organism evidence="1 2">
    <name type="scientific">Pseudosulfitobacter pseudonitzschiae</name>
    <dbReference type="NCBI Taxonomy" id="1402135"/>
    <lineage>
        <taxon>Bacteria</taxon>
        <taxon>Pseudomonadati</taxon>
        <taxon>Pseudomonadota</taxon>
        <taxon>Alphaproteobacteria</taxon>
        <taxon>Rhodobacterales</taxon>
        <taxon>Roseobacteraceae</taxon>
        <taxon>Pseudosulfitobacter</taxon>
    </lineage>
</organism>
<sequence length="66" mass="7133">MGDAKSITVDEQEHATILAALRFWQTSGMCEPDNRSDALHDIATNGSDVISLDADAIDALCEKINQ</sequence>
<reference evidence="1" key="1">
    <citation type="submission" date="2021-01" db="EMBL/GenBank/DDBJ databases">
        <title>Diatom-associated Roseobacters Show Island Model of Population Structure.</title>
        <authorList>
            <person name="Qu L."/>
            <person name="Feng X."/>
            <person name="Chen Y."/>
            <person name="Li L."/>
            <person name="Wang X."/>
            <person name="Hu Z."/>
            <person name="Wang H."/>
            <person name="Luo H."/>
        </authorList>
    </citation>
    <scope>NUCLEOTIDE SEQUENCE</scope>
    <source>
        <strain evidence="1">SM26-45</strain>
    </source>
</reference>
<dbReference type="RefSeq" id="WP_231035336.1">
    <property type="nucleotide sequence ID" value="NZ_JAJNGX010000015.1"/>
</dbReference>
<accession>A0A9Q2RTT3</accession>